<feature type="domain" description="ATPase F1/V1/A1 complex alpha/beta subunit N-terminal" evidence="15">
    <location>
        <begin position="26"/>
        <end position="92"/>
    </location>
</feature>
<evidence type="ECO:0000259" key="15">
    <source>
        <dbReference type="Pfam" id="PF02874"/>
    </source>
</evidence>
<dbReference type="PANTHER" id="PTHR48082">
    <property type="entry name" value="ATP SYNTHASE SUBUNIT ALPHA, MITOCHONDRIAL"/>
    <property type="match status" value="1"/>
</dbReference>
<dbReference type="GO" id="GO:0045259">
    <property type="term" value="C:proton-transporting ATP synthase complex"/>
    <property type="evidence" value="ECO:0007669"/>
    <property type="project" value="UniProtKB-KW"/>
</dbReference>
<evidence type="ECO:0000256" key="12">
    <source>
        <dbReference type="HAMAP-Rule" id="MF_01346"/>
    </source>
</evidence>
<keyword evidence="5 12" id="KW-0547">Nucleotide-binding</keyword>
<dbReference type="eggNOG" id="COG0056">
    <property type="taxonomic scope" value="Bacteria"/>
</dbReference>
<dbReference type="FunFam" id="3.40.50.300:FF:000002">
    <property type="entry name" value="ATP synthase subunit alpha"/>
    <property type="match status" value="1"/>
</dbReference>
<evidence type="ECO:0000256" key="10">
    <source>
        <dbReference type="ARBA" id="ARBA00023196"/>
    </source>
</evidence>
<dbReference type="EC" id="7.1.2.2" evidence="12"/>
<dbReference type="Pfam" id="PF00306">
    <property type="entry name" value="ATP-synt_ab_C"/>
    <property type="match status" value="1"/>
</dbReference>
<dbReference type="EMBL" id="AXUN02000146">
    <property type="protein sequence ID" value="ETA81195.1"/>
    <property type="molecule type" value="Genomic_DNA"/>
</dbReference>
<keyword evidence="10 12" id="KW-0139">CF(1)</keyword>
<reference evidence="16 17" key="1">
    <citation type="journal article" date="2014" name="Genome Announc.">
        <title>Genome Sequence of Youngiibacter fragilis, the Type Strain of the Genus Youngiibacter.</title>
        <authorList>
            <person name="Wawrik C.B."/>
            <person name="Callaghan A.V."/>
            <person name="Stamps B.W."/>
            <person name="Wawrik B."/>
        </authorList>
    </citation>
    <scope>NUCLEOTIDE SEQUENCE [LARGE SCALE GENOMIC DNA]</scope>
    <source>
        <strain evidence="16 17">232.1</strain>
    </source>
</reference>
<dbReference type="SUPFAM" id="SSF47917">
    <property type="entry name" value="C-terminal domain of alpha and beta subunits of F1 ATP synthase"/>
    <property type="match status" value="1"/>
</dbReference>
<evidence type="ECO:0000256" key="6">
    <source>
        <dbReference type="ARBA" id="ARBA00022840"/>
    </source>
</evidence>
<dbReference type="GO" id="GO:0046933">
    <property type="term" value="F:proton-transporting ATP synthase activity, rotational mechanism"/>
    <property type="evidence" value="ECO:0007669"/>
    <property type="project" value="UniProtKB-UniRule"/>
</dbReference>
<evidence type="ECO:0000256" key="1">
    <source>
        <dbReference type="ARBA" id="ARBA00004370"/>
    </source>
</evidence>
<feature type="domain" description="ATPase F1/V1/A1 complex alpha/beta subunit nucleotide-binding" evidence="13">
    <location>
        <begin position="150"/>
        <end position="365"/>
    </location>
</feature>
<dbReference type="NCBIfam" id="NF009884">
    <property type="entry name" value="PRK13343.1"/>
    <property type="match status" value="1"/>
</dbReference>
<dbReference type="InterPro" id="IPR027417">
    <property type="entry name" value="P-loop_NTPase"/>
</dbReference>
<dbReference type="GO" id="GO:0016787">
    <property type="term" value="F:hydrolase activity"/>
    <property type="evidence" value="ECO:0007669"/>
    <property type="project" value="UniProtKB-KW"/>
</dbReference>
<dbReference type="InterPro" id="IPR038376">
    <property type="entry name" value="ATP_synth_asu_C_sf"/>
</dbReference>
<dbReference type="Gene3D" id="1.20.150.20">
    <property type="entry name" value="ATP synthase alpha/beta chain, C-terminal domain"/>
    <property type="match status" value="1"/>
</dbReference>
<dbReference type="InterPro" id="IPR033732">
    <property type="entry name" value="ATP_synth_F1_a_nt-bd_dom"/>
</dbReference>
<dbReference type="GO" id="GO:0005886">
    <property type="term" value="C:plasma membrane"/>
    <property type="evidence" value="ECO:0007669"/>
    <property type="project" value="UniProtKB-SubCell"/>
</dbReference>
<evidence type="ECO:0000256" key="5">
    <source>
        <dbReference type="ARBA" id="ARBA00022741"/>
    </source>
</evidence>
<dbReference type="Gene3D" id="2.40.30.20">
    <property type="match status" value="1"/>
</dbReference>
<dbReference type="InterPro" id="IPR036121">
    <property type="entry name" value="ATPase_F1/V1/A1_a/bsu_N_sf"/>
</dbReference>
<dbReference type="InterPro" id="IPR004100">
    <property type="entry name" value="ATPase_F1/V1/A1_a/bsu_N"/>
</dbReference>
<evidence type="ECO:0000256" key="7">
    <source>
        <dbReference type="ARBA" id="ARBA00022967"/>
    </source>
</evidence>
<keyword evidence="16" id="KW-0378">Hydrolase</keyword>
<feature type="domain" description="ATP synthase alpha subunit C-terminal" evidence="14">
    <location>
        <begin position="372"/>
        <end position="487"/>
    </location>
</feature>
<dbReference type="Pfam" id="PF00006">
    <property type="entry name" value="ATP-synt_ab"/>
    <property type="match status" value="1"/>
</dbReference>
<keyword evidence="8 12" id="KW-0406">Ion transport</keyword>
<comment type="subcellular location">
    <subcellularLocation>
        <location evidence="12">Cell membrane</location>
        <topology evidence="12">Peripheral membrane protein</topology>
    </subcellularLocation>
    <subcellularLocation>
        <location evidence="1">Membrane</location>
    </subcellularLocation>
</comment>
<evidence type="ECO:0000256" key="9">
    <source>
        <dbReference type="ARBA" id="ARBA00023136"/>
    </source>
</evidence>
<accession>V7I4N4</accession>
<keyword evidence="3 12" id="KW-0813">Transport</keyword>
<evidence type="ECO:0000256" key="8">
    <source>
        <dbReference type="ARBA" id="ARBA00023065"/>
    </source>
</evidence>
<dbReference type="GO" id="GO:0043531">
    <property type="term" value="F:ADP binding"/>
    <property type="evidence" value="ECO:0007669"/>
    <property type="project" value="TreeGrafter"/>
</dbReference>
<dbReference type="STRING" id="994573.T472_0207700"/>
<keyword evidence="9 12" id="KW-0472">Membrane</keyword>
<dbReference type="Pfam" id="PF02874">
    <property type="entry name" value="ATP-synt_ab_N"/>
    <property type="match status" value="1"/>
</dbReference>
<dbReference type="CDD" id="cd01132">
    <property type="entry name" value="F1-ATPase_alpha_CD"/>
    <property type="match status" value="1"/>
</dbReference>
<comment type="catalytic activity">
    <reaction evidence="12">
        <text>ATP + H2O + 4 H(+)(in) = ADP + phosphate + 5 H(+)(out)</text>
        <dbReference type="Rhea" id="RHEA:57720"/>
        <dbReference type="ChEBI" id="CHEBI:15377"/>
        <dbReference type="ChEBI" id="CHEBI:15378"/>
        <dbReference type="ChEBI" id="CHEBI:30616"/>
        <dbReference type="ChEBI" id="CHEBI:43474"/>
        <dbReference type="ChEBI" id="CHEBI:456216"/>
        <dbReference type="EC" id="7.1.2.2"/>
    </reaction>
</comment>
<dbReference type="NCBIfam" id="TIGR00962">
    <property type="entry name" value="atpA"/>
    <property type="match status" value="1"/>
</dbReference>
<comment type="similarity">
    <text evidence="2 12">Belongs to the ATPase alpha/beta chains family.</text>
</comment>
<keyword evidence="4 12" id="KW-1003">Cell membrane</keyword>
<evidence type="ECO:0000259" key="13">
    <source>
        <dbReference type="Pfam" id="PF00006"/>
    </source>
</evidence>
<dbReference type="SUPFAM" id="SSF50615">
    <property type="entry name" value="N-terminal domain of alpha and beta subunits of F1 ATP synthase"/>
    <property type="match status" value="1"/>
</dbReference>
<dbReference type="InterPro" id="IPR005294">
    <property type="entry name" value="ATP_synth_F1_asu"/>
</dbReference>
<keyword evidence="6 12" id="KW-0067">ATP-binding</keyword>
<dbReference type="PANTHER" id="PTHR48082:SF2">
    <property type="entry name" value="ATP SYNTHASE SUBUNIT ALPHA, MITOCHONDRIAL"/>
    <property type="match status" value="1"/>
</dbReference>
<feature type="binding site" evidence="12">
    <location>
        <begin position="170"/>
        <end position="177"/>
    </location>
    <ligand>
        <name>ATP</name>
        <dbReference type="ChEBI" id="CHEBI:30616"/>
    </ligand>
</feature>
<keyword evidence="17" id="KW-1185">Reference proteome</keyword>
<organism evidence="16 17">
    <name type="scientific">Youngiibacter fragilis 232.1</name>
    <dbReference type="NCBI Taxonomy" id="994573"/>
    <lineage>
        <taxon>Bacteria</taxon>
        <taxon>Bacillati</taxon>
        <taxon>Bacillota</taxon>
        <taxon>Clostridia</taxon>
        <taxon>Eubacteriales</taxon>
        <taxon>Clostridiaceae</taxon>
        <taxon>Youngiibacter</taxon>
    </lineage>
</organism>
<dbReference type="AlphaFoldDB" id="V7I4N4"/>
<keyword evidence="7 12" id="KW-1278">Translocase</keyword>
<evidence type="ECO:0000256" key="3">
    <source>
        <dbReference type="ARBA" id="ARBA00022448"/>
    </source>
</evidence>
<dbReference type="OrthoDB" id="9803053at2"/>
<dbReference type="CDD" id="cd18113">
    <property type="entry name" value="ATP-synt_F1_alpha_C"/>
    <property type="match status" value="1"/>
</dbReference>
<evidence type="ECO:0000256" key="4">
    <source>
        <dbReference type="ARBA" id="ARBA00022475"/>
    </source>
</evidence>
<dbReference type="InterPro" id="IPR023366">
    <property type="entry name" value="ATP_synth_asu-like_sf"/>
</dbReference>
<dbReference type="Gene3D" id="3.40.50.300">
    <property type="entry name" value="P-loop containing nucleotide triphosphate hydrolases"/>
    <property type="match status" value="1"/>
</dbReference>
<evidence type="ECO:0000313" key="17">
    <source>
        <dbReference type="Proteomes" id="UP000017747"/>
    </source>
</evidence>
<feature type="site" description="Required for activity" evidence="12">
    <location>
        <position position="363"/>
    </location>
</feature>
<evidence type="ECO:0000259" key="14">
    <source>
        <dbReference type="Pfam" id="PF00306"/>
    </source>
</evidence>
<dbReference type="InterPro" id="IPR000793">
    <property type="entry name" value="ATP_synth_asu_C"/>
</dbReference>
<comment type="function">
    <text evidence="12">Produces ATP from ADP in the presence of a proton gradient across the membrane. The alpha chain is a regulatory subunit.</text>
</comment>
<dbReference type="Proteomes" id="UP000017747">
    <property type="component" value="Unassembled WGS sequence"/>
</dbReference>
<dbReference type="SUPFAM" id="SSF52540">
    <property type="entry name" value="P-loop containing nucleoside triphosphate hydrolases"/>
    <property type="match status" value="1"/>
</dbReference>
<sequence>MLREGIAAVDNAVDYAMAEGLSMASVEEVGTVVSADRGYAIVRGLRLLQNQELVSFDEGLKGIAFNLDRKSAGIMLLGDFRGIAAGQQVRRTFSVVDIPVSMDFIGRVVSPLGEPLDDKGEIKWDKRLPIEREAPPIMSRSPVSSPIQTGIKVIDAVVPIGKGQRELILGDRQTGKTAIAVDTVINQKGKDVICIYCAIGQQISSVTKMVSTLKLYGAMEHTVVMVAGTEDPPGVAYIAPYAATSLAEYFMSLGKDVLIIYDDLTKHARAYRELSLLLERTPGREAYPGDIFYIHSRLLERATHLREEYGGGSITALPIVETQAENISAYIPTNLISITDGQVYLSPKLFQKGNLPAVMIGVSVSRVGGKTQLPAYRAITSSLKLSYSQYEELEVFSRFGTGIDESTRKVLERGKRIRKVLNQKQFSPMEVTEQIGVLLAVTRGLFDTVPLEDISRAEEIVMNTVREHKEFREPILMGEKVSEDIELYFLEKARDALGKEF</sequence>
<dbReference type="RefSeq" id="WP_023385849.1">
    <property type="nucleotide sequence ID" value="NZ_AXUN02000146.1"/>
</dbReference>
<dbReference type="GO" id="GO:0005524">
    <property type="term" value="F:ATP binding"/>
    <property type="evidence" value="ECO:0007669"/>
    <property type="project" value="UniProtKB-UniRule"/>
</dbReference>
<dbReference type="PATRIC" id="fig|994573.3.peg.1431"/>
<protein>
    <recommendedName>
        <fullName evidence="12">ATP synthase subunit alpha</fullName>
        <ecNumber evidence="12">7.1.2.2</ecNumber>
    </recommendedName>
    <alternativeName>
        <fullName evidence="12">ATP synthase F1 sector subunit alpha</fullName>
    </alternativeName>
    <alternativeName>
        <fullName evidence="12">F-ATPase subunit alpha</fullName>
    </alternativeName>
</protein>
<name>V7I4N4_9CLOT</name>
<gene>
    <name evidence="12" type="primary">atpA</name>
    <name evidence="16" type="ORF">T472_0207700</name>
</gene>
<keyword evidence="12" id="KW-0375">Hydrogen ion transport</keyword>
<evidence type="ECO:0000256" key="11">
    <source>
        <dbReference type="ARBA" id="ARBA00023310"/>
    </source>
</evidence>
<keyword evidence="11 12" id="KW-0066">ATP synthesis</keyword>
<evidence type="ECO:0000313" key="16">
    <source>
        <dbReference type="EMBL" id="ETA81195.1"/>
    </source>
</evidence>
<comment type="caution">
    <text evidence="16">The sequence shown here is derived from an EMBL/GenBank/DDBJ whole genome shotgun (WGS) entry which is preliminary data.</text>
</comment>
<dbReference type="InterPro" id="IPR000194">
    <property type="entry name" value="ATPase_F1/V1/A1_a/bsu_nucl-bd"/>
</dbReference>
<proteinExistence type="inferred from homology"/>
<evidence type="ECO:0000256" key="2">
    <source>
        <dbReference type="ARBA" id="ARBA00008936"/>
    </source>
</evidence>
<dbReference type="HAMAP" id="MF_01346">
    <property type="entry name" value="ATP_synth_alpha_bact"/>
    <property type="match status" value="1"/>
</dbReference>